<name>A0A8S1BNK6_9INSE</name>
<evidence type="ECO:0000313" key="3">
    <source>
        <dbReference type="Proteomes" id="UP000494165"/>
    </source>
</evidence>
<evidence type="ECO:0000313" key="2">
    <source>
        <dbReference type="EMBL" id="CAB3360464.1"/>
    </source>
</evidence>
<feature type="region of interest" description="Disordered" evidence="1">
    <location>
        <begin position="21"/>
        <end position="45"/>
    </location>
</feature>
<gene>
    <name evidence="2" type="ORF">CLODIP_2_CD08807</name>
</gene>
<comment type="caution">
    <text evidence="2">The sequence shown here is derived from an EMBL/GenBank/DDBJ whole genome shotgun (WGS) entry which is preliminary data.</text>
</comment>
<dbReference type="Proteomes" id="UP000494165">
    <property type="component" value="Unassembled WGS sequence"/>
</dbReference>
<protein>
    <submittedName>
        <fullName evidence="2">Uncharacterized protein</fullName>
    </submittedName>
</protein>
<proteinExistence type="predicted"/>
<dbReference type="EMBL" id="CADEPI010000003">
    <property type="protein sequence ID" value="CAB3360464.1"/>
    <property type="molecule type" value="Genomic_DNA"/>
</dbReference>
<accession>A0A8S1BNK6</accession>
<sequence>MEWCDEMRMRERAVGEFTKRLEMSASGEGGEKTTTPVPGKRAGQRSASLSLGLLPLGARLSVQFSSKREGLRGRRKLAFVGPSCFASDKTESARCVCPKQRHDNVLKKESKQSTFPSR</sequence>
<evidence type="ECO:0000256" key="1">
    <source>
        <dbReference type="SAM" id="MobiDB-lite"/>
    </source>
</evidence>
<dbReference type="AlphaFoldDB" id="A0A8S1BNK6"/>
<organism evidence="2 3">
    <name type="scientific">Cloeon dipterum</name>
    <dbReference type="NCBI Taxonomy" id="197152"/>
    <lineage>
        <taxon>Eukaryota</taxon>
        <taxon>Metazoa</taxon>
        <taxon>Ecdysozoa</taxon>
        <taxon>Arthropoda</taxon>
        <taxon>Hexapoda</taxon>
        <taxon>Insecta</taxon>
        <taxon>Pterygota</taxon>
        <taxon>Palaeoptera</taxon>
        <taxon>Ephemeroptera</taxon>
        <taxon>Pisciforma</taxon>
        <taxon>Baetidae</taxon>
        <taxon>Cloeon</taxon>
    </lineage>
</organism>
<keyword evidence="3" id="KW-1185">Reference proteome</keyword>
<reference evidence="2 3" key="1">
    <citation type="submission" date="2020-04" db="EMBL/GenBank/DDBJ databases">
        <authorList>
            <person name="Alioto T."/>
            <person name="Alioto T."/>
            <person name="Gomez Garrido J."/>
        </authorList>
    </citation>
    <scope>NUCLEOTIDE SEQUENCE [LARGE SCALE GENOMIC DNA]</scope>
</reference>